<comment type="caution">
    <text evidence="2">The sequence shown here is derived from an EMBL/GenBank/DDBJ whole genome shotgun (WGS) entry which is preliminary data.</text>
</comment>
<keyword evidence="1" id="KW-1133">Transmembrane helix</keyword>
<evidence type="ECO:0000256" key="1">
    <source>
        <dbReference type="SAM" id="Phobius"/>
    </source>
</evidence>
<dbReference type="Proteomes" id="UP000185860">
    <property type="component" value="Unassembled WGS sequence"/>
</dbReference>
<name>A0A1U7IHK8_9CYAN</name>
<gene>
    <name evidence="2" type="ORF">NIES2119_16480</name>
</gene>
<accession>A0A1U7IHK8</accession>
<organism evidence="2 3">
    <name type="scientific">[Phormidium ambiguum] IAM M-71</name>
    <dbReference type="NCBI Taxonomy" id="454136"/>
    <lineage>
        <taxon>Bacteria</taxon>
        <taxon>Bacillati</taxon>
        <taxon>Cyanobacteriota</taxon>
        <taxon>Cyanophyceae</taxon>
        <taxon>Oscillatoriophycideae</taxon>
        <taxon>Aerosakkonematales</taxon>
        <taxon>Aerosakkonemataceae</taxon>
        <taxon>Floridanema</taxon>
    </lineage>
</organism>
<proteinExistence type="predicted"/>
<dbReference type="RefSeq" id="WP_073594589.1">
    <property type="nucleotide sequence ID" value="NZ_MRCE01000015.1"/>
</dbReference>
<dbReference type="EMBL" id="MRCE01000015">
    <property type="protein sequence ID" value="OKH36625.1"/>
    <property type="molecule type" value="Genomic_DNA"/>
</dbReference>
<reference evidence="2 3" key="1">
    <citation type="submission" date="2016-11" db="EMBL/GenBank/DDBJ databases">
        <title>Draft Genome Sequences of Nine Cyanobacterial Strains from Diverse Habitats.</title>
        <authorList>
            <person name="Zhu T."/>
            <person name="Hou S."/>
            <person name="Lu X."/>
            <person name="Hess W.R."/>
        </authorList>
    </citation>
    <scope>NUCLEOTIDE SEQUENCE [LARGE SCALE GENOMIC DNA]</scope>
    <source>
        <strain evidence="2 3">IAM M-71</strain>
    </source>
</reference>
<protein>
    <submittedName>
        <fullName evidence="2">Uncharacterized protein</fullName>
    </submittedName>
</protein>
<keyword evidence="1" id="KW-0472">Membrane</keyword>
<evidence type="ECO:0000313" key="3">
    <source>
        <dbReference type="Proteomes" id="UP000185860"/>
    </source>
</evidence>
<keyword evidence="1" id="KW-0812">Transmembrane</keyword>
<dbReference type="AlphaFoldDB" id="A0A1U7IHK8"/>
<dbReference type="STRING" id="454136.NIES2119_16480"/>
<sequence length="170" mass="19191">MFNSLRIAIASSDVTQWLDTNPAVFRLLQLVFWGTEHPIWGLIILLVTLALIWNLFKGFSYLVVILAKQIVQAPLKLTRLIWRVSTKSMQQVSTLALKQLTGKKTTELPALPPANSPPVQIDKQQRLAEISHRLTEIQKEQNELLQEVAVILGSDKINVEVTQELTSKIT</sequence>
<dbReference type="OrthoDB" id="424290at2"/>
<feature type="transmembrane region" description="Helical" evidence="1">
    <location>
        <begin position="39"/>
        <end position="67"/>
    </location>
</feature>
<evidence type="ECO:0000313" key="2">
    <source>
        <dbReference type="EMBL" id="OKH36625.1"/>
    </source>
</evidence>